<dbReference type="PROSITE" id="PS51318">
    <property type="entry name" value="TAT"/>
    <property type="match status" value="1"/>
</dbReference>
<proteinExistence type="predicted"/>
<evidence type="ECO:0000313" key="1">
    <source>
        <dbReference type="EMBL" id="MBB5986823.1"/>
    </source>
</evidence>
<dbReference type="PROSITE" id="PS51257">
    <property type="entry name" value="PROKAR_LIPOPROTEIN"/>
    <property type="match status" value="1"/>
</dbReference>
<keyword evidence="2" id="KW-1185">Reference proteome</keyword>
<name>A0ABR6NHR7_9SPHN</name>
<evidence type="ECO:0000313" key="2">
    <source>
        <dbReference type="Proteomes" id="UP001138540"/>
    </source>
</evidence>
<dbReference type="InterPro" id="IPR006311">
    <property type="entry name" value="TAT_signal"/>
</dbReference>
<organism evidence="1 2">
    <name type="scientific">Sphingobium lignivorans</name>
    <dbReference type="NCBI Taxonomy" id="2735886"/>
    <lineage>
        <taxon>Bacteria</taxon>
        <taxon>Pseudomonadati</taxon>
        <taxon>Pseudomonadota</taxon>
        <taxon>Alphaproteobacteria</taxon>
        <taxon>Sphingomonadales</taxon>
        <taxon>Sphingomonadaceae</taxon>
        <taxon>Sphingobium</taxon>
    </lineage>
</organism>
<comment type="caution">
    <text evidence="1">The sequence shown here is derived from an EMBL/GenBank/DDBJ whole genome shotgun (WGS) entry which is preliminary data.</text>
</comment>
<reference evidence="1 2" key="1">
    <citation type="submission" date="2020-08" db="EMBL/GenBank/DDBJ databases">
        <title>Exploring microbial biodiversity for novel pathways involved in the catabolism of aromatic compounds derived from lignin.</title>
        <authorList>
            <person name="Elkins J."/>
        </authorList>
    </citation>
    <scope>NUCLEOTIDE SEQUENCE [LARGE SCALE GENOMIC DNA]</scope>
    <source>
        <strain evidence="1 2">B1D3A</strain>
    </source>
</reference>
<dbReference type="EMBL" id="JACHKA010000001">
    <property type="protein sequence ID" value="MBB5986823.1"/>
    <property type="molecule type" value="Genomic_DNA"/>
</dbReference>
<gene>
    <name evidence="1" type="ORF">HNP60_002797</name>
</gene>
<dbReference type="Proteomes" id="UP001138540">
    <property type="component" value="Unassembled WGS sequence"/>
</dbReference>
<dbReference type="RefSeq" id="WP_184154774.1">
    <property type="nucleotide sequence ID" value="NZ_JACHKA010000001.1"/>
</dbReference>
<accession>A0ABR6NHR7</accession>
<sequence>MTRVSRRGFVTAAATVPLLGACGLDRPSAARIALYDPGLAAGRLFAQRARALGLPAIALDQDRVRLLQRVLAERPASLWGLSRHADQLLAADILREHGYRAELAVQHRADRSVVQPRHQPMRSAGALARIAGDQWPLVFAEIAAGLGPAYRPGRSATATGPIMSWAFVRG</sequence>
<protein>
    <submittedName>
        <fullName evidence="1">Uncharacterized protein</fullName>
    </submittedName>
</protein>